<dbReference type="EMBL" id="LR798279">
    <property type="protein sequence ID" value="CAB5220087.1"/>
    <property type="molecule type" value="Genomic_DNA"/>
</dbReference>
<protein>
    <submittedName>
        <fullName evidence="2">Uncharacterized protein</fullName>
    </submittedName>
</protein>
<gene>
    <name evidence="2" type="ORF">UFOVP231_53</name>
</gene>
<organism evidence="2">
    <name type="scientific">uncultured Caudovirales phage</name>
    <dbReference type="NCBI Taxonomy" id="2100421"/>
    <lineage>
        <taxon>Viruses</taxon>
        <taxon>Duplodnaviria</taxon>
        <taxon>Heunggongvirae</taxon>
        <taxon>Uroviricota</taxon>
        <taxon>Caudoviricetes</taxon>
        <taxon>Peduoviridae</taxon>
        <taxon>Maltschvirus</taxon>
        <taxon>Maltschvirus maltsch</taxon>
    </lineage>
</organism>
<evidence type="ECO:0000256" key="1">
    <source>
        <dbReference type="SAM" id="MobiDB-lite"/>
    </source>
</evidence>
<feature type="region of interest" description="Disordered" evidence="1">
    <location>
        <begin position="60"/>
        <end position="82"/>
    </location>
</feature>
<feature type="region of interest" description="Disordered" evidence="1">
    <location>
        <begin position="1"/>
        <end position="27"/>
    </location>
</feature>
<accession>A0A6J7WQT7</accession>
<reference evidence="2" key="1">
    <citation type="submission" date="2020-05" db="EMBL/GenBank/DDBJ databases">
        <authorList>
            <person name="Chiriac C."/>
            <person name="Salcher M."/>
            <person name="Ghai R."/>
            <person name="Kavagutti S V."/>
        </authorList>
    </citation>
    <scope>NUCLEOTIDE SEQUENCE</scope>
</reference>
<feature type="compositionally biased region" description="Polar residues" evidence="1">
    <location>
        <begin position="60"/>
        <end position="73"/>
    </location>
</feature>
<evidence type="ECO:0000313" key="2">
    <source>
        <dbReference type="EMBL" id="CAB5220087.1"/>
    </source>
</evidence>
<sequence>MAFEQKENSGAIFKNKNPKSDKSPPLTGNALIGGVEYWVSAWTKTDKNGEKWVSFAVSPKNPSAVQKQAVDTSSYDEDSIPF</sequence>
<proteinExistence type="predicted"/>
<name>A0A6J7WQT7_9CAUD</name>